<evidence type="ECO:0000259" key="3">
    <source>
        <dbReference type="Pfam" id="PF08338"/>
    </source>
</evidence>
<dbReference type="InterPro" id="IPR010099">
    <property type="entry name" value="SDR39U1"/>
</dbReference>
<sequence length="298" mass="33326">MKIAITGGTGFVGKQLTDELVKQKHDVYILTRSPERHQDTSQVRYVGWLKEEYHPEQELPQLDAIVNLAGDSLFGYWTKTKKDRILSSRIKATENVVDLIKQMEKKPQVLVNASAIGYYGTSTTDSFTENTTASGDDFLAHVTKKWEQTAKAAESYGVRTVYARFGIILGSEGALPMMTMPFKLMVGGKVGTGQQWMSWIHISDVVGLILFAINNNQIEGALNAVAPNPVRNKEFSQMIAKVMHRPYWLPAPSFAMKTVLGDMSMLVLKGQHVIPEKATLQHYSFNYPTLEDALENIL</sequence>
<comment type="similarity">
    <text evidence="1">Belongs to the NAD(P)-dependent epimerase/dehydratase family. SDR39U1 subfamily.</text>
</comment>
<evidence type="ECO:0000313" key="5">
    <source>
        <dbReference type="Proteomes" id="UP000799092"/>
    </source>
</evidence>
<reference evidence="4" key="1">
    <citation type="submission" date="2019-11" db="EMBL/GenBank/DDBJ databases">
        <authorList>
            <person name="Li J."/>
        </authorList>
    </citation>
    <scope>NUCLEOTIDE SEQUENCE</scope>
    <source>
        <strain evidence="4">B6B</strain>
    </source>
</reference>
<dbReference type="InterPro" id="IPR036291">
    <property type="entry name" value="NAD(P)-bd_dom_sf"/>
</dbReference>
<feature type="domain" description="DUF1731" evidence="3">
    <location>
        <begin position="251"/>
        <end position="297"/>
    </location>
</feature>
<evidence type="ECO:0000259" key="2">
    <source>
        <dbReference type="Pfam" id="PF01370"/>
    </source>
</evidence>
<dbReference type="EMBL" id="WJNG01000017">
    <property type="protein sequence ID" value="MRH44654.1"/>
    <property type="molecule type" value="Genomic_DNA"/>
</dbReference>
<accession>A0A6A8DG84</accession>
<dbReference type="RefSeq" id="WP_153738255.1">
    <property type="nucleotide sequence ID" value="NZ_WJNG01000017.1"/>
</dbReference>
<evidence type="ECO:0000256" key="1">
    <source>
        <dbReference type="ARBA" id="ARBA00009353"/>
    </source>
</evidence>
<dbReference type="Pfam" id="PF08338">
    <property type="entry name" value="DUF1731"/>
    <property type="match status" value="1"/>
</dbReference>
<name>A0A6A8DG84_9BACI</name>
<dbReference type="AlphaFoldDB" id="A0A6A8DG84"/>
<dbReference type="Pfam" id="PF01370">
    <property type="entry name" value="Epimerase"/>
    <property type="match status" value="1"/>
</dbReference>
<dbReference type="SUPFAM" id="SSF51735">
    <property type="entry name" value="NAD(P)-binding Rossmann-fold domains"/>
    <property type="match status" value="1"/>
</dbReference>
<dbReference type="PANTHER" id="PTHR11092:SF0">
    <property type="entry name" value="EPIMERASE FAMILY PROTEIN SDR39U1"/>
    <property type="match status" value="1"/>
</dbReference>
<protein>
    <submittedName>
        <fullName evidence="4">TIGR01777 family protein</fullName>
    </submittedName>
</protein>
<dbReference type="Gene3D" id="3.40.50.720">
    <property type="entry name" value="NAD(P)-binding Rossmann-like Domain"/>
    <property type="match status" value="1"/>
</dbReference>
<dbReference type="OrthoDB" id="9801773at2"/>
<feature type="domain" description="NAD-dependent epimerase/dehydratase" evidence="2">
    <location>
        <begin position="3"/>
        <end position="216"/>
    </location>
</feature>
<dbReference type="Proteomes" id="UP000799092">
    <property type="component" value="Unassembled WGS sequence"/>
</dbReference>
<evidence type="ECO:0000313" key="4">
    <source>
        <dbReference type="EMBL" id="MRH44654.1"/>
    </source>
</evidence>
<dbReference type="InterPro" id="IPR013549">
    <property type="entry name" value="DUF1731"/>
</dbReference>
<gene>
    <name evidence="4" type="ORF">GH741_18570</name>
</gene>
<keyword evidence="5" id="KW-1185">Reference proteome</keyword>
<proteinExistence type="inferred from homology"/>
<dbReference type="CDD" id="cd05242">
    <property type="entry name" value="SDR_a8"/>
    <property type="match status" value="1"/>
</dbReference>
<dbReference type="NCBIfam" id="TIGR01777">
    <property type="entry name" value="yfcH"/>
    <property type="match status" value="1"/>
</dbReference>
<organism evidence="4 5">
    <name type="scientific">Aquibacillus halophilus</name>
    <dbReference type="NCBI Taxonomy" id="930132"/>
    <lineage>
        <taxon>Bacteria</taxon>
        <taxon>Bacillati</taxon>
        <taxon>Bacillota</taxon>
        <taxon>Bacilli</taxon>
        <taxon>Bacillales</taxon>
        <taxon>Bacillaceae</taxon>
        <taxon>Aquibacillus</taxon>
    </lineage>
</organism>
<dbReference type="PANTHER" id="PTHR11092">
    <property type="entry name" value="SUGAR NUCLEOTIDE EPIMERASE RELATED"/>
    <property type="match status" value="1"/>
</dbReference>
<comment type="caution">
    <text evidence="4">The sequence shown here is derived from an EMBL/GenBank/DDBJ whole genome shotgun (WGS) entry which is preliminary data.</text>
</comment>
<dbReference type="InterPro" id="IPR001509">
    <property type="entry name" value="Epimerase_deHydtase"/>
</dbReference>